<feature type="compositionally biased region" description="Polar residues" evidence="1">
    <location>
        <begin position="291"/>
        <end position="301"/>
    </location>
</feature>
<name>A0A8H4GT69_9EURO</name>
<dbReference type="AlphaFoldDB" id="A0A8H4GT69"/>
<reference evidence="2" key="1">
    <citation type="journal article" date="2020" name="bioRxiv">
        <title>Genomic and phenotypic heterogeneity of clinical isolates of the human pathogens Aspergillus fumigatus, Aspergillus lentulus and Aspergillus fumigatiaffinis.</title>
        <authorList>
            <person name="dos Santos R.A.C."/>
            <person name="Steenwyk J.L."/>
            <person name="Rivero-Menendez O."/>
            <person name="Mead M.E."/>
            <person name="Silva L.P."/>
            <person name="Bastos R.W."/>
            <person name="Alastruey-Izquierdo A."/>
            <person name="Goldman G.H."/>
            <person name="Rokas A."/>
        </authorList>
    </citation>
    <scope>NUCLEOTIDE SEQUENCE</scope>
    <source>
        <strain evidence="2">CNM-CM6805</strain>
    </source>
</reference>
<sequence>MGVVESKALADALLSACRNAEIQGKDRLDDELLRKDEQLLKAVKNIHAYIPRDMRKPVRQTGVKKAIQRSTTKLEVPKFVQNLQDKRESLFHEKQIVTGTHTNDLLSPLSAATVPSLRGDSIASQYKFVVYYEEQHDMNKVRLRLSYVLFYRLKEAVEPSSQYQNYDTATFIAKIILESPSITDSLELVRSRVRSWIGHGERYTLIANDLGGLGALYILPDLGGESIWTKELPKKATNTNRITLIESLKQQGIPEEARRRGLHACAEGEIANIYRPLRKKLNAILYQGLSQTHHSNSNGGTRRQFGVNEGEQSQPYRVPSPVSAPYNSQASSQNTSSKRILRESDAINRSLVYPFQPQAPWAKATTSSRLDEQDPHPDGIIDDSRSSVENVVCERNSFYELPVPLVAPGAFDRDNRFIQYDVDGAVFHHTENAPVAPASDNSFQRPSAHGVHSVDVARGFEDVMAQSATCSANHQNIVQGFEDGFVQSPASTLGCNGTVWGVENDLTQSAAGAFAYENIARGFEPGSIHQFASGSDYQNVARGFEDGFYQSAQWHTGMPEYSR</sequence>
<proteinExistence type="predicted"/>
<dbReference type="EMBL" id="JAAAPX010000167">
    <property type="protein sequence ID" value="KAF4227805.1"/>
    <property type="molecule type" value="Genomic_DNA"/>
</dbReference>
<organism evidence="2 3">
    <name type="scientific">Aspergillus fumigatiaffinis</name>
    <dbReference type="NCBI Taxonomy" id="340414"/>
    <lineage>
        <taxon>Eukaryota</taxon>
        <taxon>Fungi</taxon>
        <taxon>Dikarya</taxon>
        <taxon>Ascomycota</taxon>
        <taxon>Pezizomycotina</taxon>
        <taxon>Eurotiomycetes</taxon>
        <taxon>Eurotiomycetidae</taxon>
        <taxon>Eurotiales</taxon>
        <taxon>Aspergillaceae</taxon>
        <taxon>Aspergillus</taxon>
        <taxon>Aspergillus subgen. Fumigati</taxon>
    </lineage>
</organism>
<feature type="region of interest" description="Disordered" evidence="1">
    <location>
        <begin position="291"/>
        <end position="338"/>
    </location>
</feature>
<evidence type="ECO:0000313" key="2">
    <source>
        <dbReference type="EMBL" id="KAF4227805.1"/>
    </source>
</evidence>
<feature type="compositionally biased region" description="Polar residues" evidence="1">
    <location>
        <begin position="325"/>
        <end position="338"/>
    </location>
</feature>
<keyword evidence="3" id="KW-1185">Reference proteome</keyword>
<accession>A0A8H4GT69</accession>
<protein>
    <submittedName>
        <fullName evidence="2">Uncharacterized protein</fullName>
    </submittedName>
</protein>
<reference evidence="2" key="2">
    <citation type="submission" date="2020-04" db="EMBL/GenBank/DDBJ databases">
        <authorList>
            <person name="Santos R.A.C."/>
            <person name="Steenwyk J.L."/>
            <person name="Rivero-Menendez O."/>
            <person name="Mead M.E."/>
            <person name="Silva L.P."/>
            <person name="Bastos R.W."/>
            <person name="Alastruey-Izquierdo A."/>
            <person name="Goldman G.H."/>
            <person name="Rokas A."/>
        </authorList>
    </citation>
    <scope>NUCLEOTIDE SEQUENCE</scope>
    <source>
        <strain evidence="2">CNM-CM6805</strain>
    </source>
</reference>
<evidence type="ECO:0000313" key="3">
    <source>
        <dbReference type="Proteomes" id="UP000653565"/>
    </source>
</evidence>
<gene>
    <name evidence="2" type="ORF">CNMCM6805_002586</name>
</gene>
<feature type="compositionally biased region" description="Basic and acidic residues" evidence="1">
    <location>
        <begin position="369"/>
        <end position="385"/>
    </location>
</feature>
<dbReference type="Proteomes" id="UP000653565">
    <property type="component" value="Unassembled WGS sequence"/>
</dbReference>
<comment type="caution">
    <text evidence="2">The sequence shown here is derived from an EMBL/GenBank/DDBJ whole genome shotgun (WGS) entry which is preliminary data.</text>
</comment>
<evidence type="ECO:0000256" key="1">
    <source>
        <dbReference type="SAM" id="MobiDB-lite"/>
    </source>
</evidence>
<feature type="region of interest" description="Disordered" evidence="1">
    <location>
        <begin position="363"/>
        <end position="385"/>
    </location>
</feature>